<feature type="non-terminal residue" evidence="1">
    <location>
        <position position="137"/>
    </location>
</feature>
<dbReference type="AlphaFoldDB" id="A0A383C5F5"/>
<organism evidence="1">
    <name type="scientific">marine metagenome</name>
    <dbReference type="NCBI Taxonomy" id="408172"/>
    <lineage>
        <taxon>unclassified sequences</taxon>
        <taxon>metagenomes</taxon>
        <taxon>ecological metagenomes</taxon>
    </lineage>
</organism>
<accession>A0A383C5F5</accession>
<gene>
    <name evidence="1" type="ORF">METZ01_LOCUS480133</name>
</gene>
<evidence type="ECO:0000313" key="1">
    <source>
        <dbReference type="EMBL" id="SVE27279.1"/>
    </source>
</evidence>
<protein>
    <recommendedName>
        <fullName evidence="2">PI3K/PI4K catalytic domain-containing protein</fullName>
    </recommendedName>
</protein>
<name>A0A383C5F5_9ZZZZ</name>
<dbReference type="EMBL" id="UINC01205896">
    <property type="protein sequence ID" value="SVE27279.1"/>
    <property type="molecule type" value="Genomic_DNA"/>
</dbReference>
<reference evidence="1" key="1">
    <citation type="submission" date="2018-05" db="EMBL/GenBank/DDBJ databases">
        <authorList>
            <person name="Lanie J.A."/>
            <person name="Ng W.-L."/>
            <person name="Kazmierczak K.M."/>
            <person name="Andrzejewski T.M."/>
            <person name="Davidsen T.M."/>
            <person name="Wayne K.J."/>
            <person name="Tettelin H."/>
            <person name="Glass J.I."/>
            <person name="Rusch D."/>
            <person name="Podicherti R."/>
            <person name="Tsui H.-C.T."/>
            <person name="Winkler M.E."/>
        </authorList>
    </citation>
    <scope>NUCLEOTIDE SEQUENCE</scope>
</reference>
<evidence type="ECO:0008006" key="2">
    <source>
        <dbReference type="Google" id="ProtNLM"/>
    </source>
</evidence>
<proteinExistence type="predicted"/>
<sequence length="137" mass="15399">MYSNTQLLKTGLITKCELLPGCSNDAYLIEISDDSQNLVIKAVYKPKDGEKPLWDFPNGTLYKREYAAFLISKELGWPAIPETVIRDGPFGIGSIQLYINHDPQVTYFDLVTEEFKGLSELAIFDILVNNADRKAGH</sequence>